<organism evidence="5 6">
    <name type="scientific">Candidatus Akkermansia intestinigallinarum</name>
    <dbReference type="NCBI Taxonomy" id="2838431"/>
    <lineage>
        <taxon>Bacteria</taxon>
        <taxon>Pseudomonadati</taxon>
        <taxon>Verrucomicrobiota</taxon>
        <taxon>Verrucomicrobiia</taxon>
        <taxon>Verrucomicrobiales</taxon>
        <taxon>Akkermansiaceae</taxon>
        <taxon>Akkermansia</taxon>
    </lineage>
</organism>
<reference evidence="5" key="1">
    <citation type="journal article" date="2021" name="PeerJ">
        <title>Extensive microbial diversity within the chicken gut microbiome revealed by metagenomics and culture.</title>
        <authorList>
            <person name="Gilroy R."/>
            <person name="Ravi A."/>
            <person name="Getino M."/>
            <person name="Pursley I."/>
            <person name="Horton D.L."/>
            <person name="Alikhan N.F."/>
            <person name="Baker D."/>
            <person name="Gharbi K."/>
            <person name="Hall N."/>
            <person name="Watson M."/>
            <person name="Adriaenssens E.M."/>
            <person name="Foster-Nyarko E."/>
            <person name="Jarju S."/>
            <person name="Secka A."/>
            <person name="Antonio M."/>
            <person name="Oren A."/>
            <person name="Chaudhuri R.R."/>
            <person name="La Ragione R."/>
            <person name="Hildebrand F."/>
            <person name="Pallen M.J."/>
        </authorList>
    </citation>
    <scope>NUCLEOTIDE SEQUENCE</scope>
    <source>
        <strain evidence="5">14975</strain>
    </source>
</reference>
<evidence type="ECO:0000313" key="5">
    <source>
        <dbReference type="EMBL" id="HIX19083.1"/>
    </source>
</evidence>
<evidence type="ECO:0000256" key="3">
    <source>
        <dbReference type="ARBA" id="ARBA00006171"/>
    </source>
</evidence>
<dbReference type="Pfam" id="PF00702">
    <property type="entry name" value="Hydrolase"/>
    <property type="match status" value="1"/>
</dbReference>
<comment type="similarity">
    <text evidence="3">Belongs to the HAD-like hydrolase superfamily. CbbY/CbbZ/Gph/YieH family.</text>
</comment>
<dbReference type="InterPro" id="IPR023214">
    <property type="entry name" value="HAD_sf"/>
</dbReference>
<protein>
    <recommendedName>
        <fullName evidence="4">phosphoglycolate phosphatase</fullName>
        <ecNumber evidence="4">3.1.3.18</ecNumber>
    </recommendedName>
</protein>
<dbReference type="Proteomes" id="UP000823964">
    <property type="component" value="Unassembled WGS sequence"/>
</dbReference>
<name>A0A9D1V9H5_9BACT</name>
<dbReference type="PANTHER" id="PTHR43434">
    <property type="entry name" value="PHOSPHOGLYCOLATE PHOSPHATASE"/>
    <property type="match status" value="1"/>
</dbReference>
<dbReference type="GO" id="GO:0006281">
    <property type="term" value="P:DNA repair"/>
    <property type="evidence" value="ECO:0007669"/>
    <property type="project" value="TreeGrafter"/>
</dbReference>
<dbReference type="EMBL" id="DXFQ01000010">
    <property type="protein sequence ID" value="HIX19083.1"/>
    <property type="molecule type" value="Genomic_DNA"/>
</dbReference>
<dbReference type="InterPro" id="IPR023198">
    <property type="entry name" value="PGP-like_dom2"/>
</dbReference>
<keyword evidence="5" id="KW-0378">Hydrolase</keyword>
<gene>
    <name evidence="5" type="ORF">H9862_00600</name>
</gene>
<dbReference type="SUPFAM" id="SSF56784">
    <property type="entry name" value="HAD-like"/>
    <property type="match status" value="1"/>
</dbReference>
<comment type="pathway">
    <text evidence="2">Organic acid metabolism; glycolate biosynthesis; glycolate from 2-phosphoglycolate: step 1/1.</text>
</comment>
<dbReference type="InterPro" id="IPR050155">
    <property type="entry name" value="HAD-like_hydrolase_sf"/>
</dbReference>
<dbReference type="Gene3D" id="1.10.150.240">
    <property type="entry name" value="Putative phosphatase, domain 2"/>
    <property type="match status" value="1"/>
</dbReference>
<evidence type="ECO:0000256" key="4">
    <source>
        <dbReference type="ARBA" id="ARBA00013078"/>
    </source>
</evidence>
<dbReference type="GO" id="GO:0008967">
    <property type="term" value="F:phosphoglycolate phosphatase activity"/>
    <property type="evidence" value="ECO:0007669"/>
    <property type="project" value="UniProtKB-EC"/>
</dbReference>
<dbReference type="EC" id="3.1.3.18" evidence="4"/>
<dbReference type="Gene3D" id="3.40.50.1000">
    <property type="entry name" value="HAD superfamily/HAD-like"/>
    <property type="match status" value="1"/>
</dbReference>
<sequence>MQRFVVFDLDGTLVDSLPGIAEGVNRALASLGLPVHEPEAVRGMIGRGAANLCAAAIGYADASLAPPDELKAVHAAFGREYAHCWQGSRTTPYPGINSLLHALAAAGARMAVLSNKPHEVTLPMVQTLFPELPFDPILGFSGRYPRKPDPTALRAIAEQWGVDVRELVMVGDSRYDALTAQQAPCGLLLFDWGYGGGDVSAWADCVVSSAEEALHRLLGSDEG</sequence>
<dbReference type="GO" id="GO:0005829">
    <property type="term" value="C:cytosol"/>
    <property type="evidence" value="ECO:0007669"/>
    <property type="project" value="TreeGrafter"/>
</dbReference>
<evidence type="ECO:0000256" key="1">
    <source>
        <dbReference type="ARBA" id="ARBA00000830"/>
    </source>
</evidence>
<dbReference type="PRINTS" id="PR00413">
    <property type="entry name" value="HADHALOGNASE"/>
</dbReference>
<dbReference type="PANTHER" id="PTHR43434:SF1">
    <property type="entry name" value="PHOSPHOGLYCOLATE PHOSPHATASE"/>
    <property type="match status" value="1"/>
</dbReference>
<accession>A0A9D1V9H5</accession>
<comment type="catalytic activity">
    <reaction evidence="1">
        <text>2-phosphoglycolate + H2O = glycolate + phosphate</text>
        <dbReference type="Rhea" id="RHEA:14369"/>
        <dbReference type="ChEBI" id="CHEBI:15377"/>
        <dbReference type="ChEBI" id="CHEBI:29805"/>
        <dbReference type="ChEBI" id="CHEBI:43474"/>
        <dbReference type="ChEBI" id="CHEBI:58033"/>
        <dbReference type="EC" id="3.1.3.18"/>
    </reaction>
</comment>
<dbReference type="SFLD" id="SFLDG01129">
    <property type="entry name" value="C1.5:_HAD__Beta-PGM__Phosphata"/>
    <property type="match status" value="1"/>
</dbReference>
<dbReference type="AlphaFoldDB" id="A0A9D1V9H5"/>
<proteinExistence type="inferred from homology"/>
<dbReference type="SFLD" id="SFLDS00003">
    <property type="entry name" value="Haloacid_Dehalogenase"/>
    <property type="match status" value="1"/>
</dbReference>
<dbReference type="InterPro" id="IPR006439">
    <property type="entry name" value="HAD-SF_hydro_IA"/>
</dbReference>
<reference evidence="5" key="2">
    <citation type="submission" date="2021-04" db="EMBL/GenBank/DDBJ databases">
        <authorList>
            <person name="Gilroy R."/>
        </authorList>
    </citation>
    <scope>NUCLEOTIDE SEQUENCE</scope>
    <source>
        <strain evidence="5">14975</strain>
    </source>
</reference>
<evidence type="ECO:0000313" key="6">
    <source>
        <dbReference type="Proteomes" id="UP000823964"/>
    </source>
</evidence>
<comment type="caution">
    <text evidence="5">The sequence shown here is derived from an EMBL/GenBank/DDBJ whole genome shotgun (WGS) entry which is preliminary data.</text>
</comment>
<dbReference type="InterPro" id="IPR036412">
    <property type="entry name" value="HAD-like_sf"/>
</dbReference>
<dbReference type="NCBIfam" id="TIGR01549">
    <property type="entry name" value="HAD-SF-IA-v1"/>
    <property type="match status" value="1"/>
</dbReference>
<evidence type="ECO:0000256" key="2">
    <source>
        <dbReference type="ARBA" id="ARBA00004818"/>
    </source>
</evidence>